<reference evidence="1 2" key="1">
    <citation type="submission" date="2017-08" db="EMBL/GenBank/DDBJ databases">
        <title>Infants hospitalized years apart are colonized by the same room-sourced microbial strains.</title>
        <authorList>
            <person name="Brooks B."/>
            <person name="Olm M.R."/>
            <person name="Firek B.A."/>
            <person name="Baker R."/>
            <person name="Thomas B.C."/>
            <person name="Morowitz M.J."/>
            <person name="Banfield J.F."/>
        </authorList>
    </citation>
    <scope>NUCLEOTIDE SEQUENCE [LARGE SCALE GENOMIC DNA]</scope>
    <source>
        <strain evidence="1">S2_003_000_R2_14</strain>
    </source>
</reference>
<protein>
    <submittedName>
        <fullName evidence="1">Uncharacterized protein</fullName>
    </submittedName>
</protein>
<organism evidence="1 2">
    <name type="scientific">Archangium gephyra</name>
    <dbReference type="NCBI Taxonomy" id="48"/>
    <lineage>
        <taxon>Bacteria</taxon>
        <taxon>Pseudomonadati</taxon>
        <taxon>Myxococcota</taxon>
        <taxon>Myxococcia</taxon>
        <taxon>Myxococcales</taxon>
        <taxon>Cystobacterineae</taxon>
        <taxon>Archangiaceae</taxon>
        <taxon>Archangium</taxon>
    </lineage>
</organism>
<proteinExistence type="predicted"/>
<comment type="caution">
    <text evidence="1">The sequence shown here is derived from an EMBL/GenBank/DDBJ whole genome shotgun (WGS) entry which is preliminary data.</text>
</comment>
<sequence length="60" mass="6168">MTAGARGEGTSIVGYARGELGWKPSGNVSLFGFGEATLSGTGFERMTPGWMAGVGARVSW</sequence>
<dbReference type="Proteomes" id="UP000249061">
    <property type="component" value="Unassembled WGS sequence"/>
</dbReference>
<evidence type="ECO:0000313" key="1">
    <source>
        <dbReference type="EMBL" id="PZR17543.1"/>
    </source>
</evidence>
<gene>
    <name evidence="1" type="ORF">DI536_04310</name>
</gene>
<dbReference type="AlphaFoldDB" id="A0A2W5TW76"/>
<evidence type="ECO:0000313" key="2">
    <source>
        <dbReference type="Proteomes" id="UP000249061"/>
    </source>
</evidence>
<name>A0A2W5TW76_9BACT</name>
<accession>A0A2W5TW76</accession>
<dbReference type="EMBL" id="QFQP01000002">
    <property type="protein sequence ID" value="PZR17543.1"/>
    <property type="molecule type" value="Genomic_DNA"/>
</dbReference>